<dbReference type="GO" id="GO:0005737">
    <property type="term" value="C:cytoplasm"/>
    <property type="evidence" value="ECO:0007669"/>
    <property type="project" value="TreeGrafter"/>
</dbReference>
<evidence type="ECO:0000256" key="1">
    <source>
        <dbReference type="ARBA" id="ARBA00009744"/>
    </source>
</evidence>
<dbReference type="PANTHER" id="PTHR31213:SF201">
    <property type="entry name" value="OS03G0300400 PROTEIN"/>
    <property type="match status" value="1"/>
</dbReference>
<dbReference type="InterPro" id="IPR023393">
    <property type="entry name" value="START-like_dom_sf"/>
</dbReference>
<dbReference type="GO" id="GO:0005634">
    <property type="term" value="C:nucleus"/>
    <property type="evidence" value="ECO:0007669"/>
    <property type="project" value="TreeGrafter"/>
</dbReference>
<dbReference type="AlphaFoldDB" id="A0A7J7LFE5"/>
<sequence>MMPKLMLHAIKKLEKLEGDGGVGTIVEINFTAGPFKYKTDEIDIENHFCEHTLIEGDLLANKFNSIVFEVKFEASSNGGCIVKITSHNHCKSDVEIKEEEVKGGKEKAAEMFLKPTSPRTPNSTLSAYVG</sequence>
<dbReference type="OrthoDB" id="1500546at2759"/>
<evidence type="ECO:0000259" key="2">
    <source>
        <dbReference type="Pfam" id="PF00407"/>
    </source>
</evidence>
<gene>
    <name evidence="3" type="ORF">GIB67_024372</name>
</gene>
<comment type="similarity">
    <text evidence="1">Belongs to the BetVI family.</text>
</comment>
<dbReference type="GO" id="GO:0004864">
    <property type="term" value="F:protein phosphatase inhibitor activity"/>
    <property type="evidence" value="ECO:0007669"/>
    <property type="project" value="InterPro"/>
</dbReference>
<keyword evidence="4" id="KW-1185">Reference proteome</keyword>
<dbReference type="Pfam" id="PF00407">
    <property type="entry name" value="Bet_v_1"/>
    <property type="match status" value="1"/>
</dbReference>
<dbReference type="GO" id="GO:0009738">
    <property type="term" value="P:abscisic acid-activated signaling pathway"/>
    <property type="evidence" value="ECO:0007669"/>
    <property type="project" value="InterPro"/>
</dbReference>
<dbReference type="InterPro" id="IPR024949">
    <property type="entry name" value="Bet_v_I_allergen"/>
</dbReference>
<reference evidence="3 4" key="1">
    <citation type="journal article" date="2020" name="IScience">
        <title>Genome Sequencing of the Endangered Kingdonia uniflora (Circaeasteraceae, Ranunculales) Reveals Potential Mechanisms of Evolutionary Specialization.</title>
        <authorList>
            <person name="Sun Y."/>
            <person name="Deng T."/>
            <person name="Zhang A."/>
            <person name="Moore M.J."/>
            <person name="Landis J.B."/>
            <person name="Lin N."/>
            <person name="Zhang H."/>
            <person name="Zhang X."/>
            <person name="Huang J."/>
            <person name="Zhang X."/>
            <person name="Sun H."/>
            <person name="Wang H."/>
        </authorList>
    </citation>
    <scope>NUCLEOTIDE SEQUENCE [LARGE SCALE GENOMIC DNA]</scope>
    <source>
        <strain evidence="3">TB1705</strain>
        <tissue evidence="3">Leaf</tissue>
    </source>
</reference>
<dbReference type="FunFam" id="3.30.530.20:FF:000007">
    <property type="entry name" value="Major pollen allergen Bet v 1-A"/>
    <property type="match status" value="1"/>
</dbReference>
<evidence type="ECO:0000313" key="4">
    <source>
        <dbReference type="Proteomes" id="UP000541444"/>
    </source>
</evidence>
<dbReference type="GO" id="GO:0038023">
    <property type="term" value="F:signaling receptor activity"/>
    <property type="evidence" value="ECO:0007669"/>
    <property type="project" value="InterPro"/>
</dbReference>
<dbReference type="PRINTS" id="PR00634">
    <property type="entry name" value="BETALLERGEN"/>
</dbReference>
<feature type="domain" description="Bet v I/Major latex protein" evidence="2">
    <location>
        <begin position="2"/>
        <end position="101"/>
    </location>
</feature>
<dbReference type="PANTHER" id="PTHR31213">
    <property type="entry name" value="OS08G0374000 PROTEIN-RELATED"/>
    <property type="match status" value="1"/>
</dbReference>
<name>A0A7J7LFE5_9MAGN</name>
<dbReference type="Proteomes" id="UP000541444">
    <property type="component" value="Unassembled WGS sequence"/>
</dbReference>
<dbReference type="InterPro" id="IPR000916">
    <property type="entry name" value="Bet_v_I/MLP"/>
</dbReference>
<dbReference type="CDD" id="cd07816">
    <property type="entry name" value="Bet_v1-like"/>
    <property type="match status" value="1"/>
</dbReference>
<dbReference type="GO" id="GO:0010427">
    <property type="term" value="F:abscisic acid binding"/>
    <property type="evidence" value="ECO:0007669"/>
    <property type="project" value="InterPro"/>
</dbReference>
<proteinExistence type="inferred from homology"/>
<dbReference type="EMBL" id="JACGCM010002329">
    <property type="protein sequence ID" value="KAF6141288.1"/>
    <property type="molecule type" value="Genomic_DNA"/>
</dbReference>
<dbReference type="GO" id="GO:0006952">
    <property type="term" value="P:defense response"/>
    <property type="evidence" value="ECO:0007669"/>
    <property type="project" value="InterPro"/>
</dbReference>
<protein>
    <recommendedName>
        <fullName evidence="2">Bet v I/Major latex protein domain-containing protein</fullName>
    </recommendedName>
</protein>
<dbReference type="Gene3D" id="3.30.530.20">
    <property type="match status" value="1"/>
</dbReference>
<dbReference type="InterPro" id="IPR050279">
    <property type="entry name" value="Plant_def-hormone_signal"/>
</dbReference>
<dbReference type="SUPFAM" id="SSF55961">
    <property type="entry name" value="Bet v1-like"/>
    <property type="match status" value="1"/>
</dbReference>
<organism evidence="3 4">
    <name type="scientific">Kingdonia uniflora</name>
    <dbReference type="NCBI Taxonomy" id="39325"/>
    <lineage>
        <taxon>Eukaryota</taxon>
        <taxon>Viridiplantae</taxon>
        <taxon>Streptophyta</taxon>
        <taxon>Embryophyta</taxon>
        <taxon>Tracheophyta</taxon>
        <taxon>Spermatophyta</taxon>
        <taxon>Magnoliopsida</taxon>
        <taxon>Ranunculales</taxon>
        <taxon>Circaeasteraceae</taxon>
        <taxon>Kingdonia</taxon>
    </lineage>
</organism>
<comment type="caution">
    <text evidence="3">The sequence shown here is derived from an EMBL/GenBank/DDBJ whole genome shotgun (WGS) entry which is preliminary data.</text>
</comment>
<evidence type="ECO:0000313" key="3">
    <source>
        <dbReference type="EMBL" id="KAF6141288.1"/>
    </source>
</evidence>
<accession>A0A7J7LFE5</accession>